<feature type="transmembrane region" description="Helical" evidence="1">
    <location>
        <begin position="12"/>
        <end position="34"/>
    </location>
</feature>
<keyword evidence="1" id="KW-0812">Transmembrane</keyword>
<evidence type="ECO:0000313" key="2">
    <source>
        <dbReference type="EMBL" id="MBB2505853.1"/>
    </source>
</evidence>
<accession>A0A8E1W7E1</accession>
<sequence length="85" mass="8600">MSTSYASKSLTVHLARGIAGFGLIAASIALAPVIGWASLVALPVGVLALRGCPTCWVAGLVQTLSRGRLERTCADGQCGVSRTGS</sequence>
<keyword evidence="1" id="KW-1133">Transmembrane helix</keyword>
<evidence type="ECO:0000256" key="1">
    <source>
        <dbReference type="SAM" id="Phobius"/>
    </source>
</evidence>
<keyword evidence="1" id="KW-0472">Membrane</keyword>
<organism evidence="2 3">
    <name type="scientific">Amycolatopsis echigonensis</name>
    <dbReference type="NCBI Taxonomy" id="2576905"/>
    <lineage>
        <taxon>Bacteria</taxon>
        <taxon>Bacillati</taxon>
        <taxon>Actinomycetota</taxon>
        <taxon>Actinomycetes</taxon>
        <taxon>Pseudonocardiales</taxon>
        <taxon>Pseudonocardiaceae</taxon>
        <taxon>Amycolatopsis</taxon>
    </lineage>
</organism>
<dbReference type="EMBL" id="JACJHR010000126">
    <property type="protein sequence ID" value="MBB2505853.1"/>
    <property type="molecule type" value="Genomic_DNA"/>
</dbReference>
<dbReference type="AlphaFoldDB" id="A0A8E1W7E1"/>
<name>A0A8E1W7E1_9PSEU</name>
<proteinExistence type="predicted"/>
<evidence type="ECO:0000313" key="3">
    <source>
        <dbReference type="Proteomes" id="UP000550260"/>
    </source>
</evidence>
<dbReference type="RefSeq" id="WP_183127386.1">
    <property type="nucleotide sequence ID" value="NZ_JACJHR010000126.1"/>
</dbReference>
<dbReference type="Proteomes" id="UP000550260">
    <property type="component" value="Unassembled WGS sequence"/>
</dbReference>
<protein>
    <submittedName>
        <fullName evidence="2">Uncharacterized protein</fullName>
    </submittedName>
</protein>
<comment type="caution">
    <text evidence="2">The sequence shown here is derived from an EMBL/GenBank/DDBJ whole genome shotgun (WGS) entry which is preliminary data.</text>
</comment>
<reference evidence="2 3" key="1">
    <citation type="submission" date="2020-08" db="EMBL/GenBank/DDBJ databases">
        <title>Amycolatopsis echigonensis JCM 21831.</title>
        <authorList>
            <person name="Tedsree N."/>
            <person name="Kuncharoen N."/>
            <person name="Likhitwitayawuid K."/>
            <person name="Tanasupawat S."/>
        </authorList>
    </citation>
    <scope>NUCLEOTIDE SEQUENCE [LARGE SCALE GENOMIC DNA]</scope>
    <source>
        <strain evidence="2 3">JCM 21831</strain>
    </source>
</reference>
<feature type="transmembrane region" description="Helical" evidence="1">
    <location>
        <begin position="40"/>
        <end position="61"/>
    </location>
</feature>
<gene>
    <name evidence="2" type="ORF">H5411_42900</name>
</gene>